<evidence type="ECO:0000313" key="4">
    <source>
        <dbReference type="EMBL" id="GBM25533.1"/>
    </source>
</evidence>
<organism evidence="4 5">
    <name type="scientific">Araneus ventricosus</name>
    <name type="common">Orbweaver spider</name>
    <name type="synonym">Epeira ventricosa</name>
    <dbReference type="NCBI Taxonomy" id="182803"/>
    <lineage>
        <taxon>Eukaryota</taxon>
        <taxon>Metazoa</taxon>
        <taxon>Ecdysozoa</taxon>
        <taxon>Arthropoda</taxon>
        <taxon>Chelicerata</taxon>
        <taxon>Arachnida</taxon>
        <taxon>Araneae</taxon>
        <taxon>Araneomorphae</taxon>
        <taxon>Entelegynae</taxon>
        <taxon>Araneoidea</taxon>
        <taxon>Araneidae</taxon>
        <taxon>Araneus</taxon>
    </lineage>
</organism>
<dbReference type="EC" id="2.7.7.49" evidence="1"/>
<gene>
    <name evidence="4" type="primary">TY3B-G_397</name>
    <name evidence="4" type="ORF">AVEN_272534_1</name>
</gene>
<dbReference type="Gene3D" id="3.10.20.370">
    <property type="match status" value="1"/>
</dbReference>
<dbReference type="Proteomes" id="UP000499080">
    <property type="component" value="Unassembled WGS sequence"/>
</dbReference>
<dbReference type="InterPro" id="IPR043502">
    <property type="entry name" value="DNA/RNA_pol_sf"/>
</dbReference>
<keyword evidence="2" id="KW-0511">Multifunctional enzyme</keyword>
<dbReference type="Gene3D" id="3.30.70.270">
    <property type="match status" value="2"/>
</dbReference>
<dbReference type="AlphaFoldDB" id="A0A4Y2E8P0"/>
<dbReference type="InterPro" id="IPR050951">
    <property type="entry name" value="Retrovirus_Pol_polyprotein"/>
</dbReference>
<dbReference type="InterPro" id="IPR000477">
    <property type="entry name" value="RT_dom"/>
</dbReference>
<protein>
    <recommendedName>
        <fullName evidence="1">RNA-directed DNA polymerase</fullName>
        <ecNumber evidence="1">2.7.7.49</ecNumber>
    </recommendedName>
</protein>
<dbReference type="PROSITE" id="PS50878">
    <property type="entry name" value="RT_POL"/>
    <property type="match status" value="1"/>
</dbReference>
<evidence type="ECO:0000259" key="3">
    <source>
        <dbReference type="PROSITE" id="PS50878"/>
    </source>
</evidence>
<dbReference type="Pfam" id="PF17919">
    <property type="entry name" value="RT_RNaseH_2"/>
    <property type="match status" value="1"/>
</dbReference>
<dbReference type="PANTHER" id="PTHR37984:SF5">
    <property type="entry name" value="PROTEIN NYNRIN-LIKE"/>
    <property type="match status" value="1"/>
</dbReference>
<reference evidence="4 5" key="1">
    <citation type="journal article" date="2019" name="Sci. Rep.">
        <title>Orb-weaving spider Araneus ventricosus genome elucidates the spidroin gene catalogue.</title>
        <authorList>
            <person name="Kono N."/>
            <person name="Nakamura H."/>
            <person name="Ohtoshi R."/>
            <person name="Moran D.A.P."/>
            <person name="Shinohara A."/>
            <person name="Yoshida Y."/>
            <person name="Fujiwara M."/>
            <person name="Mori M."/>
            <person name="Tomita M."/>
            <person name="Arakawa K."/>
        </authorList>
    </citation>
    <scope>NUCLEOTIDE SEQUENCE [LARGE SCALE GENOMIC DNA]</scope>
</reference>
<keyword evidence="5" id="KW-1185">Reference proteome</keyword>
<dbReference type="CDD" id="cd01647">
    <property type="entry name" value="RT_LTR"/>
    <property type="match status" value="1"/>
</dbReference>
<dbReference type="Gene3D" id="3.10.10.10">
    <property type="entry name" value="HIV Type 1 Reverse Transcriptase, subunit A, domain 1"/>
    <property type="match status" value="1"/>
</dbReference>
<evidence type="ECO:0000313" key="5">
    <source>
        <dbReference type="Proteomes" id="UP000499080"/>
    </source>
</evidence>
<feature type="domain" description="Reverse transcriptase" evidence="3">
    <location>
        <begin position="280"/>
        <end position="457"/>
    </location>
</feature>
<name>A0A4Y2E8P0_ARAVE</name>
<dbReference type="InterPro" id="IPR041577">
    <property type="entry name" value="RT_RNaseH_2"/>
</dbReference>
<dbReference type="GO" id="GO:0003964">
    <property type="term" value="F:RNA-directed DNA polymerase activity"/>
    <property type="evidence" value="ECO:0007669"/>
    <property type="project" value="UniProtKB-EC"/>
</dbReference>
<dbReference type="FunFam" id="3.30.70.270:FF:000020">
    <property type="entry name" value="Transposon Tf2-6 polyprotein-like Protein"/>
    <property type="match status" value="1"/>
</dbReference>
<dbReference type="EMBL" id="BGPR01000540">
    <property type="protein sequence ID" value="GBM25533.1"/>
    <property type="molecule type" value="Genomic_DNA"/>
</dbReference>
<dbReference type="SUPFAM" id="SSF56672">
    <property type="entry name" value="DNA/RNA polymerases"/>
    <property type="match status" value="1"/>
</dbReference>
<dbReference type="Pfam" id="PF00078">
    <property type="entry name" value="RVT_1"/>
    <property type="match status" value="1"/>
</dbReference>
<proteinExistence type="predicted"/>
<dbReference type="PANTHER" id="PTHR37984">
    <property type="entry name" value="PROTEIN CBG26694"/>
    <property type="match status" value="1"/>
</dbReference>
<dbReference type="OrthoDB" id="41323at2759"/>
<accession>A0A4Y2E8P0</accession>
<comment type="caution">
    <text evidence="4">The sequence shown here is derived from an EMBL/GenBank/DDBJ whole genome shotgun (WGS) entry which is preliminary data.</text>
</comment>
<sequence length="624" mass="71771">MRDLSESHVDEAFLKNIWMRRLPSRVQPILAVTSESLSKLAEMADKTIEFSPGAVNSISDSTFASCHVSQRDEQLLKMQKQIDELYRLVRSGSRHASPKPHRNRSTSRTGAQKREDWQCWYHFRFKKQNIAYRLVHFNKKTRFICRSSDGFCFDRSNGTRIATFGTKLLSLDLGLRRTLQWPFIVADVTKPIIGADFLQHFGLLIDLKKRCLFDPLTNFTAKELLRKFKEITQLNSSTGDTIKHDTVHYIPTVGPPVSARARRLNPAQLKIAKQEFEYMLEKGICRPSKSNWEGPLHMVSKGASDWRLTGDYRALNRITIPDKYPIPHIQDCMYMLNGKKVFSKIDLVRAYHQIPVHPPDIPKTAVITPFGLFEFPFLNFGLCSAAQTFQRFINEILRGLDYCFPYLDDILIASENRVEHKRHLEEIFIRFRKYGIVINESKCEFGKDAIDFLGRTINSNGCTPHRDKVKAILEYNKPNTISDLRRFLGMVNYYHKFITNIATILSPLNQLLVGAKKCDKREIQWNIETEKSFQEIRDATAKATLLYHPSVDAKLALVTDCSDFAMGGVLQKISSNGPKPLGFFSKKLSPTQCKYSTYDRELLAAYSAIQHFRHLLEARVLPCM</sequence>
<evidence type="ECO:0000256" key="2">
    <source>
        <dbReference type="ARBA" id="ARBA00023268"/>
    </source>
</evidence>
<evidence type="ECO:0000256" key="1">
    <source>
        <dbReference type="ARBA" id="ARBA00012493"/>
    </source>
</evidence>
<dbReference type="InterPro" id="IPR043128">
    <property type="entry name" value="Rev_trsase/Diguanyl_cyclase"/>
</dbReference>